<dbReference type="AlphaFoldDB" id="A0A364JYS9"/>
<dbReference type="EMBL" id="QLMK01000001">
    <property type="protein sequence ID" value="RAK33731.1"/>
    <property type="molecule type" value="Genomic_DNA"/>
</dbReference>
<evidence type="ECO:0000256" key="6">
    <source>
        <dbReference type="SAM" id="MobiDB-lite"/>
    </source>
</evidence>
<comment type="subcellular location">
    <subcellularLocation>
        <location evidence="1">Membrane</location>
    </subcellularLocation>
</comment>
<feature type="compositionally biased region" description="Basic and acidic residues" evidence="6">
    <location>
        <begin position="55"/>
        <end position="70"/>
    </location>
</feature>
<feature type="compositionally biased region" description="Basic residues" evidence="6">
    <location>
        <begin position="1"/>
        <end position="14"/>
    </location>
</feature>
<keyword evidence="3" id="KW-1133">Transmembrane helix</keyword>
<protein>
    <recommendedName>
        <fullName evidence="9">Inner membrane protein</fullName>
    </recommendedName>
</protein>
<keyword evidence="8" id="KW-1185">Reference proteome</keyword>
<reference evidence="7 8" key="1">
    <citation type="submission" date="2018-06" db="EMBL/GenBank/DDBJ databases">
        <title>Genomic Encyclopedia of Type Strains, Phase IV (KMG-IV): sequencing the most valuable type-strain genomes for metagenomic binning, comparative biology and taxonomic classification.</title>
        <authorList>
            <person name="Goeker M."/>
        </authorList>
    </citation>
    <scope>NUCLEOTIDE SEQUENCE [LARGE SCALE GENOMIC DNA]</scope>
    <source>
        <strain evidence="7 8">DSM 26720</strain>
    </source>
</reference>
<keyword evidence="5" id="KW-0175">Coiled coil</keyword>
<evidence type="ECO:0000256" key="3">
    <source>
        <dbReference type="ARBA" id="ARBA00022989"/>
    </source>
</evidence>
<dbReference type="Proteomes" id="UP000249453">
    <property type="component" value="Unassembled WGS sequence"/>
</dbReference>
<dbReference type="Gene3D" id="1.20.5.340">
    <property type="match status" value="1"/>
</dbReference>
<feature type="compositionally biased region" description="Low complexity" evidence="6">
    <location>
        <begin position="453"/>
        <end position="476"/>
    </location>
</feature>
<dbReference type="SUPFAM" id="SSF57997">
    <property type="entry name" value="Tropomyosin"/>
    <property type="match status" value="1"/>
</dbReference>
<name>A0A364JYS9_9HYPH</name>
<organism evidence="7 8">
    <name type="scientific">Falsochrobactrum ovis</name>
    <dbReference type="NCBI Taxonomy" id="1293442"/>
    <lineage>
        <taxon>Bacteria</taxon>
        <taxon>Pseudomonadati</taxon>
        <taxon>Pseudomonadota</taxon>
        <taxon>Alphaproteobacteria</taxon>
        <taxon>Hyphomicrobiales</taxon>
        <taxon>Brucellaceae</taxon>
        <taxon>Falsochrobactrum</taxon>
    </lineage>
</organism>
<dbReference type="InterPro" id="IPR019133">
    <property type="entry name" value="MIC60"/>
</dbReference>
<evidence type="ECO:0000256" key="4">
    <source>
        <dbReference type="ARBA" id="ARBA00023136"/>
    </source>
</evidence>
<feature type="compositionally biased region" description="Basic and acidic residues" evidence="6">
    <location>
        <begin position="78"/>
        <end position="103"/>
    </location>
</feature>
<feature type="compositionally biased region" description="Polar residues" evidence="6">
    <location>
        <begin position="105"/>
        <end position="118"/>
    </location>
</feature>
<dbReference type="OrthoDB" id="8480612at2"/>
<dbReference type="GO" id="GO:0016020">
    <property type="term" value="C:membrane"/>
    <property type="evidence" value="ECO:0007669"/>
    <property type="project" value="UniProtKB-SubCell"/>
</dbReference>
<feature type="coiled-coil region" evidence="5">
    <location>
        <begin position="180"/>
        <end position="284"/>
    </location>
</feature>
<feature type="region of interest" description="Disordered" evidence="6">
    <location>
        <begin position="448"/>
        <end position="476"/>
    </location>
</feature>
<sequence length="476" mass="49572">MAKSGTPRHSKPARKPVTINLDPADIKQVDGASPAKTPPPAEPVGDYASVANPKVDTKPKRDVKNERKASPEMLKNQTPEKPETPPFKAGEKPEFKPNPEVKHTNAASAQAGTPQENGAKTGMSHLLSGVAGGVIALCGLYALQLANIVPMSGMRDTNQLATMEQQIAELRANPAPAPLDEASKAEMAQLQKNVEAAEIKAEAAIGSLNEMQKQFDALPQEQAANTADLDGLTQRLSALEAQISAATSQAEQVSANVTDNSGTISAIEQQLASLEQKLSEVARQPDTTALIAANTLKTAIDRGGSFKAELETFAAVSPDQAGLEGLSAFAETGVPTIASLNSEFDDVANRIIATENKLPADAGVWDQLKASAKGLVSVRPVAGNVSGSGVGAITARMEAALQSGDLERAIGEWEQLPADARVVSEEFAAQMKARRDANLLIQQLITESLSPKTSNNAPSAPAEPATTAPAAAPSGN</sequence>
<proteinExistence type="predicted"/>
<evidence type="ECO:0000256" key="1">
    <source>
        <dbReference type="ARBA" id="ARBA00004370"/>
    </source>
</evidence>
<evidence type="ECO:0008006" key="9">
    <source>
        <dbReference type="Google" id="ProtNLM"/>
    </source>
</evidence>
<keyword evidence="2" id="KW-0812">Transmembrane</keyword>
<dbReference type="Pfam" id="PF09731">
    <property type="entry name" value="Mitofilin"/>
    <property type="match status" value="1"/>
</dbReference>
<comment type="caution">
    <text evidence="7">The sequence shown here is derived from an EMBL/GenBank/DDBJ whole genome shotgun (WGS) entry which is preliminary data.</text>
</comment>
<keyword evidence="4" id="KW-0472">Membrane</keyword>
<accession>A0A364JYS9</accession>
<dbReference type="RefSeq" id="WP_111573620.1">
    <property type="nucleotide sequence ID" value="NZ_JBHEEY010000012.1"/>
</dbReference>
<evidence type="ECO:0000256" key="5">
    <source>
        <dbReference type="SAM" id="Coils"/>
    </source>
</evidence>
<gene>
    <name evidence="7" type="ORF">C7374_10154</name>
</gene>
<evidence type="ECO:0000313" key="8">
    <source>
        <dbReference type="Proteomes" id="UP000249453"/>
    </source>
</evidence>
<feature type="region of interest" description="Disordered" evidence="6">
    <location>
        <begin position="1"/>
        <end position="120"/>
    </location>
</feature>
<evidence type="ECO:0000256" key="2">
    <source>
        <dbReference type="ARBA" id="ARBA00022692"/>
    </source>
</evidence>
<evidence type="ECO:0000313" key="7">
    <source>
        <dbReference type="EMBL" id="RAK33731.1"/>
    </source>
</evidence>